<dbReference type="RefSeq" id="WP_241445117.1">
    <property type="nucleotide sequence ID" value="NZ_JAKZHW010000001.1"/>
</dbReference>
<accession>A0ABS9VI53</accession>
<feature type="transmembrane region" description="Helical" evidence="1">
    <location>
        <begin position="49"/>
        <end position="72"/>
    </location>
</feature>
<dbReference type="EMBL" id="JAKZHW010000001">
    <property type="protein sequence ID" value="MCH8614653.1"/>
    <property type="molecule type" value="Genomic_DNA"/>
</dbReference>
<evidence type="ECO:0000313" key="2">
    <source>
        <dbReference type="EMBL" id="MCH8614653.1"/>
    </source>
</evidence>
<sequence length="81" mass="8929">MNRVAAVLLAVVGGAAAALFALMIFGGGFLGLLWLFVFGDDPWPQWAEVALNIAIPIVGLFLWAVFGWQIWLRLKRFAEQP</sequence>
<keyword evidence="3" id="KW-1185">Reference proteome</keyword>
<keyword evidence="1" id="KW-0472">Membrane</keyword>
<comment type="caution">
    <text evidence="2">The sequence shown here is derived from an EMBL/GenBank/DDBJ whole genome shotgun (WGS) entry which is preliminary data.</text>
</comment>
<organism evidence="2 3">
    <name type="scientific">Sphingomonas telluris</name>
    <dbReference type="NCBI Taxonomy" id="2907998"/>
    <lineage>
        <taxon>Bacteria</taxon>
        <taxon>Pseudomonadati</taxon>
        <taxon>Pseudomonadota</taxon>
        <taxon>Alphaproteobacteria</taxon>
        <taxon>Sphingomonadales</taxon>
        <taxon>Sphingomonadaceae</taxon>
        <taxon>Sphingomonas</taxon>
    </lineage>
</organism>
<proteinExistence type="predicted"/>
<reference evidence="2 3" key="1">
    <citation type="submission" date="2022-03" db="EMBL/GenBank/DDBJ databases">
        <authorList>
            <person name="Jo J.-H."/>
            <person name="Im W.-T."/>
        </authorList>
    </citation>
    <scope>NUCLEOTIDE SEQUENCE [LARGE SCALE GENOMIC DNA]</scope>
    <source>
        <strain evidence="2 3">SM33</strain>
    </source>
</reference>
<gene>
    <name evidence="2" type="ORF">LZ016_00840</name>
</gene>
<evidence type="ECO:0000256" key="1">
    <source>
        <dbReference type="SAM" id="Phobius"/>
    </source>
</evidence>
<feature type="transmembrane region" description="Helical" evidence="1">
    <location>
        <begin position="7"/>
        <end position="37"/>
    </location>
</feature>
<dbReference type="Proteomes" id="UP001203058">
    <property type="component" value="Unassembled WGS sequence"/>
</dbReference>
<name>A0ABS9VI53_9SPHN</name>
<evidence type="ECO:0000313" key="3">
    <source>
        <dbReference type="Proteomes" id="UP001203058"/>
    </source>
</evidence>
<keyword evidence="1" id="KW-0812">Transmembrane</keyword>
<keyword evidence="1" id="KW-1133">Transmembrane helix</keyword>
<protein>
    <submittedName>
        <fullName evidence="2">Uncharacterized protein</fullName>
    </submittedName>
</protein>